<gene>
    <name evidence="3" type="ORF">M5G25_16145</name>
</gene>
<feature type="domain" description="Anti-bacteriophage protein A/HamA C-terminal" evidence="1">
    <location>
        <begin position="274"/>
        <end position="533"/>
    </location>
</feature>
<dbReference type="EMBL" id="JAMDGR010000012">
    <property type="protein sequence ID" value="MDD1149820.1"/>
    <property type="molecule type" value="Genomic_DNA"/>
</dbReference>
<proteinExistence type="predicted"/>
<protein>
    <submittedName>
        <fullName evidence="3">DsDNA nuclease domain-containing protein</fullName>
    </submittedName>
</protein>
<sequence>MAKVLRPSNKGGPAARQGFKYQDHVAASFILKMLADSNYVQVECETADDIVAVYYRGETLINEYIQVKTTEDEKKWNLDQSTKLDSRKPDTSLFQKSLLCDKRPGDARFRIVSKRDVATVLRCFTVELEKRVLPDEATSRGSMLAKKFPKTLSDQKRDFNYWADNFVWQVCGSIGSLEAMNMKLLFELAEQQGMRPNHSQCKEIYAELLEWTDEAATANVITEAANKVITREQAYDRVEVLFQAAERDAASYAKPYRTKPEPFLVEFHSASDASLLRSLTGFDVQYDFDEWQCREFAEHLVQWLPEFCLRASEIANFQVHHSREVLAKSVGKINGTSLPRERFLAEVILHSILRSKHGSQPIACKVFFEEQGKLSEFGNAHVVQERGRPDELWLGLSRMIFTGKMDDSLDDICRVLDATISKAALIAERNIIVTLREPQHHRPTAEKFNAALSRNTRAEDLLKVLCFPILLAYDSNTLAGGYLAQYIINLKAEVTEHYRTLTGKLTSKIDQVRVVVYLVPIQSTVELIAEFDSICGAYG</sequence>
<feature type="domain" description="CD-NTase associated protein 4-like DNA endonuclease" evidence="2">
    <location>
        <begin position="10"/>
        <end position="210"/>
    </location>
</feature>
<evidence type="ECO:0000313" key="3">
    <source>
        <dbReference type="EMBL" id="MDD1149820.1"/>
    </source>
</evidence>
<organism evidence="3 4">
    <name type="scientific">Pseudomonas idahonensis</name>
    <dbReference type="NCBI Taxonomy" id="2942628"/>
    <lineage>
        <taxon>Bacteria</taxon>
        <taxon>Pseudomonadati</taxon>
        <taxon>Pseudomonadota</taxon>
        <taxon>Gammaproteobacteria</taxon>
        <taxon>Pseudomonadales</taxon>
        <taxon>Pseudomonadaceae</taxon>
        <taxon>Pseudomonas</taxon>
    </lineage>
</organism>
<evidence type="ECO:0000259" key="1">
    <source>
        <dbReference type="Pfam" id="PF08878"/>
    </source>
</evidence>
<dbReference type="InterPro" id="IPR025382">
    <property type="entry name" value="Cap4-like_endonuclease_dom"/>
</dbReference>
<keyword evidence="4" id="KW-1185">Reference proteome</keyword>
<comment type="caution">
    <text evidence="3">The sequence shown here is derived from an EMBL/GenBank/DDBJ whole genome shotgun (WGS) entry which is preliminary data.</text>
</comment>
<dbReference type="RefSeq" id="WP_273923347.1">
    <property type="nucleotide sequence ID" value="NZ_JAMDGR010000012.1"/>
</dbReference>
<dbReference type="Pfam" id="PF08878">
    <property type="entry name" value="HamA"/>
    <property type="match status" value="1"/>
</dbReference>
<evidence type="ECO:0000259" key="2">
    <source>
        <dbReference type="Pfam" id="PF14130"/>
    </source>
</evidence>
<evidence type="ECO:0000313" key="4">
    <source>
        <dbReference type="Proteomes" id="UP001217610"/>
    </source>
</evidence>
<dbReference type="Proteomes" id="UP001217610">
    <property type="component" value="Unassembled WGS sequence"/>
</dbReference>
<dbReference type="InterPro" id="IPR014976">
    <property type="entry name" value="AbpA_HamA_C"/>
</dbReference>
<accession>A0ABT5Q6J5</accession>
<name>A0ABT5Q6J5_9PSED</name>
<reference evidence="3 4" key="1">
    <citation type="submission" date="2022-05" db="EMBL/GenBank/DDBJ databases">
        <title>Novel Pseudomonas spp. Isolated from a Rainbow Trout Aquaculture Facility.</title>
        <authorList>
            <person name="Testerman T."/>
            <person name="Graf J."/>
        </authorList>
    </citation>
    <scope>NUCLEOTIDE SEQUENCE [LARGE SCALE GENOMIC DNA]</scope>
    <source>
        <strain evidence="3 4">ID357</strain>
    </source>
</reference>
<dbReference type="Pfam" id="PF14130">
    <property type="entry name" value="Cap4_nuclease"/>
    <property type="match status" value="1"/>
</dbReference>